<dbReference type="OrthoDB" id="56090at2"/>
<sequence length="581" mass="66320">MPVEFLSAEQAARYGRFAVDPTPEQLIRIPFVSLTDRNSTDLLTPRLEPASLPLAPLGLKDCANLSTGVRITRYFFLNEADLALIAERRRDHNKLGFAVQLCALRYLGTFLPNPIQVPRVVVQHVAQQLEVSPEVFLRYALREETRYTHRRDIVAYLGYREFDEFQVFRLIRWIYAHLAVSAVRPSVLFDLATAHLLAQKVVLPGVRVLERLIARVRERYTARSFLGLSRRLNSEQEQVLEQLLVLPTGKWQTPLEVLRTPPSRVGAMSLYHALYRVEQIRAVGVGEVDLSDVPAARQAALIRHALTARVQLIQRMSEERRLATLLVFLQHLERTATDDVLDIFDGLMTSFALRGEARRRRERLRSLKDLDQAALLLREATLMLLDSNLPAERARELALQKLGEQALREAAGKVAALASPDEDTHALALSGYYTTVRRFQRVFLQTITFTGTPTATPLLDALEFLKARDEPGQGKPRWSDAPRSVVPKSWERQVFPFGGQLDQQAYTLCVMDRLHQALKRREVFVERSERYGDPRAELLQGDAWLEARDDVCRALERSLDPRPELELLSIELENAFREVEE</sequence>
<feature type="domain" description="DUF4158" evidence="1">
    <location>
        <begin position="70"/>
        <end position="216"/>
    </location>
</feature>
<evidence type="ECO:0000259" key="1">
    <source>
        <dbReference type="Pfam" id="PF13700"/>
    </source>
</evidence>
<reference evidence="3" key="1">
    <citation type="submission" date="2015-11" db="EMBL/GenBank/DDBJ databases">
        <title>Draft Genome Sequence of the Radioresistant Bacterium Deinococcus grandis, Isolated from Freshwater Fish in Japan.</title>
        <authorList>
            <person name="Satoh K."/>
            <person name="Onodera T."/>
            <person name="Omoso K."/>
            <person name="Takeda-Yano K."/>
            <person name="Katayama T."/>
            <person name="Oono Y."/>
            <person name="Narumi I."/>
        </authorList>
    </citation>
    <scope>NUCLEOTIDE SEQUENCE [LARGE SCALE GENOMIC DNA]</scope>
    <source>
        <strain evidence="3">ATCC 43672</strain>
    </source>
</reference>
<name>A0A100HN57_9DEIO</name>
<proteinExistence type="predicted"/>
<evidence type="ECO:0000313" key="3">
    <source>
        <dbReference type="Proteomes" id="UP000056209"/>
    </source>
</evidence>
<accession>A0A100HN57</accession>
<keyword evidence="3" id="KW-1185">Reference proteome</keyword>
<dbReference type="Proteomes" id="UP000056209">
    <property type="component" value="Unassembled WGS sequence"/>
</dbReference>
<protein>
    <submittedName>
        <fullName evidence="2">Transposase Tn3</fullName>
    </submittedName>
</protein>
<comment type="caution">
    <text evidence="2">The sequence shown here is derived from an EMBL/GenBank/DDBJ whole genome shotgun (WGS) entry which is preliminary data.</text>
</comment>
<dbReference type="Pfam" id="PF13700">
    <property type="entry name" value="DUF4158"/>
    <property type="match status" value="1"/>
</dbReference>
<dbReference type="EMBL" id="BCMS01000005">
    <property type="protein sequence ID" value="GAQ23803.1"/>
    <property type="molecule type" value="Genomic_DNA"/>
</dbReference>
<dbReference type="InterPro" id="IPR025296">
    <property type="entry name" value="DUF4158"/>
</dbReference>
<dbReference type="AlphaFoldDB" id="A0A100HN57"/>
<gene>
    <name evidence="2" type="ORF">DEIGR_330061</name>
</gene>
<organism evidence="2 3">
    <name type="scientific">Deinococcus grandis</name>
    <dbReference type="NCBI Taxonomy" id="57498"/>
    <lineage>
        <taxon>Bacteria</taxon>
        <taxon>Thermotogati</taxon>
        <taxon>Deinococcota</taxon>
        <taxon>Deinococci</taxon>
        <taxon>Deinococcales</taxon>
        <taxon>Deinococcaceae</taxon>
        <taxon>Deinococcus</taxon>
    </lineage>
</organism>
<evidence type="ECO:0000313" key="2">
    <source>
        <dbReference type="EMBL" id="GAQ23803.1"/>
    </source>
</evidence>